<feature type="region of interest" description="Disordered" evidence="5">
    <location>
        <begin position="481"/>
        <end position="503"/>
    </location>
</feature>
<evidence type="ECO:0000313" key="8">
    <source>
        <dbReference type="Proteomes" id="UP001302329"/>
    </source>
</evidence>
<organism evidence="7 8">
    <name type="scientific">Cyanobium gracile UHCC 0281</name>
    <dbReference type="NCBI Taxonomy" id="3110309"/>
    <lineage>
        <taxon>Bacteria</taxon>
        <taxon>Bacillati</taxon>
        <taxon>Cyanobacteriota</taxon>
        <taxon>Cyanophyceae</taxon>
        <taxon>Synechococcales</taxon>
        <taxon>Prochlorococcaceae</taxon>
        <taxon>Cyanobium</taxon>
    </lineage>
</organism>
<dbReference type="InterPro" id="IPR014729">
    <property type="entry name" value="Rossmann-like_a/b/a_fold"/>
</dbReference>
<dbReference type="InterPro" id="IPR005101">
    <property type="entry name" value="Cryptochr/Photolyase_FAD-bd"/>
</dbReference>
<dbReference type="InterPro" id="IPR036155">
    <property type="entry name" value="Crypto/Photolyase_N_sf"/>
</dbReference>
<dbReference type="SUPFAM" id="SSF52425">
    <property type="entry name" value="Cryptochrome/photolyase, N-terminal domain"/>
    <property type="match status" value="1"/>
</dbReference>
<comment type="cofactor">
    <cofactor evidence="1">
        <name>FAD</name>
        <dbReference type="ChEBI" id="CHEBI:57692"/>
    </cofactor>
</comment>
<dbReference type="Pfam" id="PF00875">
    <property type="entry name" value="DNA_photolyase"/>
    <property type="match status" value="1"/>
</dbReference>
<name>A0ABU5SRN3_9CYAN</name>
<protein>
    <submittedName>
        <fullName evidence="7">FAD-binding domain-containing protein</fullName>
    </submittedName>
</protein>
<keyword evidence="4" id="KW-0157">Chromophore</keyword>
<keyword evidence="2 4" id="KW-0285">Flavoprotein</keyword>
<dbReference type="Proteomes" id="UP001302329">
    <property type="component" value="Unassembled WGS sequence"/>
</dbReference>
<reference evidence="7 8" key="1">
    <citation type="submission" date="2023-12" db="EMBL/GenBank/DDBJ databases">
        <title>Baltic Sea Cyanobacteria.</title>
        <authorList>
            <person name="Delbaje E."/>
            <person name="Fewer D.P."/>
            <person name="Shishido T.K."/>
        </authorList>
    </citation>
    <scope>NUCLEOTIDE SEQUENCE [LARGE SCALE GENOMIC DNA]</scope>
    <source>
        <strain evidence="7 8">UHCC 0281</strain>
    </source>
</reference>
<evidence type="ECO:0000256" key="4">
    <source>
        <dbReference type="RuleBase" id="RU004182"/>
    </source>
</evidence>
<dbReference type="InterPro" id="IPR002081">
    <property type="entry name" value="Cryptochrome/DNA_photolyase_1"/>
</dbReference>
<evidence type="ECO:0000256" key="1">
    <source>
        <dbReference type="ARBA" id="ARBA00001974"/>
    </source>
</evidence>
<dbReference type="Gene3D" id="1.10.579.10">
    <property type="entry name" value="DNA Cyclobutane Dipyrimidine Photolyase, subunit A, domain 3"/>
    <property type="match status" value="1"/>
</dbReference>
<keyword evidence="8" id="KW-1185">Reference proteome</keyword>
<dbReference type="PANTHER" id="PTHR11455:SF9">
    <property type="entry name" value="CRYPTOCHROME CIRCADIAN CLOCK 5 ISOFORM X1"/>
    <property type="match status" value="1"/>
</dbReference>
<sequence length="525" mass="59145">MALQVVWFKRDLRLHDHRPLVEAARRGPVLPLYVVEPELWQRPDASARQWTFCREALQELAEALADLGQPLVVRVGEVVAVLEAAHRRHGIDGLWSHQETGNLWTYERDRRVAAWARDRGIPWQECASFGVIRGLQDRRGWARAWEQRMAEPLLAPPTTLTPLVGIAARALPTARDLGLAADPCPARQRGGRRAGRELLEGFLRQRGRGYHRRLSSPLTAFDACSRLSPHLAWGTLSMGEVVQEARARRLALATLPAHASAGWPRALDAFLSRLHWHCHFIQKLERQPSIEILELHPASRGLRRTDPERLAAWSEGRTGVPFVDACMRALHHSGWINFRMRAMLLSFASHHLWIDWRDSGLHLARQFVDYEPGIHWSQCQMQSGTTGINTIRIYNPVKQGLDHDPDGLFLGRWLPELAAVPAIWRHEPWRMDPATQAACGCRIGLDYPAPIVDVAAAAREAREQLWGLRRQPGFGAAADAIQERHGSRRSGLASTGRGGRRRRQRIADGQLCLDLGLEPASRSVT</sequence>
<dbReference type="RefSeq" id="WP_323355296.1">
    <property type="nucleotide sequence ID" value="NZ_JAYGHY010000002.1"/>
</dbReference>
<accession>A0ABU5SRN3</accession>
<comment type="similarity">
    <text evidence="4">Belongs to the DNA photolyase family.</text>
</comment>
<keyword evidence="3 4" id="KW-0274">FAD</keyword>
<dbReference type="InterPro" id="IPR036134">
    <property type="entry name" value="Crypto/Photolyase_FAD-like_sf"/>
</dbReference>
<dbReference type="EMBL" id="JAYGHY010000002">
    <property type="protein sequence ID" value="MEA5441135.1"/>
    <property type="molecule type" value="Genomic_DNA"/>
</dbReference>
<dbReference type="InterPro" id="IPR006050">
    <property type="entry name" value="DNA_photolyase_N"/>
</dbReference>
<dbReference type="Gene3D" id="3.40.50.620">
    <property type="entry name" value="HUPs"/>
    <property type="match status" value="1"/>
</dbReference>
<feature type="domain" description="Photolyase/cryptochrome alpha/beta" evidence="6">
    <location>
        <begin position="2"/>
        <end position="131"/>
    </location>
</feature>
<gene>
    <name evidence="7" type="ORF">VB739_01045</name>
</gene>
<evidence type="ECO:0000256" key="5">
    <source>
        <dbReference type="SAM" id="MobiDB-lite"/>
    </source>
</evidence>
<evidence type="ECO:0000259" key="6">
    <source>
        <dbReference type="PROSITE" id="PS51645"/>
    </source>
</evidence>
<dbReference type="PROSITE" id="PS51645">
    <property type="entry name" value="PHR_CRY_ALPHA_BETA"/>
    <property type="match status" value="1"/>
</dbReference>
<proteinExistence type="inferred from homology"/>
<dbReference type="SUPFAM" id="SSF48173">
    <property type="entry name" value="Cryptochrome/photolyase FAD-binding domain"/>
    <property type="match status" value="1"/>
</dbReference>
<dbReference type="Pfam" id="PF03441">
    <property type="entry name" value="FAD_binding_7"/>
    <property type="match status" value="1"/>
</dbReference>
<dbReference type="PANTHER" id="PTHR11455">
    <property type="entry name" value="CRYPTOCHROME"/>
    <property type="match status" value="1"/>
</dbReference>
<evidence type="ECO:0000313" key="7">
    <source>
        <dbReference type="EMBL" id="MEA5441135.1"/>
    </source>
</evidence>
<comment type="caution">
    <text evidence="7">The sequence shown here is derived from an EMBL/GenBank/DDBJ whole genome shotgun (WGS) entry which is preliminary data.</text>
</comment>
<evidence type="ECO:0000256" key="3">
    <source>
        <dbReference type="ARBA" id="ARBA00022827"/>
    </source>
</evidence>
<dbReference type="Gene3D" id="1.25.40.80">
    <property type="match status" value="1"/>
</dbReference>
<dbReference type="PRINTS" id="PR00147">
    <property type="entry name" value="DNAPHOTLYASE"/>
</dbReference>
<evidence type="ECO:0000256" key="2">
    <source>
        <dbReference type="ARBA" id="ARBA00022630"/>
    </source>
</evidence>